<dbReference type="Pfam" id="PF13361">
    <property type="entry name" value="UvrD_C"/>
    <property type="match status" value="1"/>
</dbReference>
<proteinExistence type="inferred from homology"/>
<gene>
    <name evidence="18" type="ORF">IAD26_06650</name>
</gene>
<dbReference type="InterPro" id="IPR027417">
    <property type="entry name" value="P-loop_NTPase"/>
</dbReference>
<sequence length="834" mass="95256">MEELLSTLNEQQREAVVEKEGALLVLAGAGSGKTKVLTTRIVNLVKSGVNPYKILAVTFTNKAAKEMRERLSKMIGEEVVKKMWVGTFHNICGRILRFDIENYKSPDGKKWDNNYVIYDESDSNTIIKNAIKKLNLDEKTYAPKLVKAAISNAKSKMQDAYTFSTRARDYRTQKISEIYEEYEKQLLANNAIDFDDMLLLTVNLLSTNEEVRNKYHERFSHILVDEFQDTNISQYMLIKHLYSNNKAETELKNRSLCVVGDVDQSIYSWRGADYKIILNFQADYRNSKLIKLEQNYRSVATILDAANAIIVNNTERVSKNLYSTKGQGDKIDIYEAQDEAGEAYFIANKIKNYARNLNDYAVLYRTNSQSRAIEEALISQGISYRMVGGLKFYDRKEVKDIIAYLKLLYNRHDSQSLKRIINVPKRSIGDTTVKKLQEIANGMDYSLYEVIQNIDEYDDLSAGVKSKLKAFCELLDKLDKNKNSLSLPEFIAFVIEETGYLRELKQEDTEEAESRIENLQELVNVARDFAPDEEDNILGEFLAQVALVSDLDETPDADNAVTLMTLHAAKGLEFETVFLAGLEEGIFPHSRSLNSNTEMEEERRLMYVGVTRAKQKLYISYAKRRQMWGETRYYTPSRFLAEIPENLTERNTSEDSYQSQRAGSTFKQAVNKIKTDRSGYVEKSTSFGKGFVAPLPNQSTQSISKVVKKKPTYTPSQPSTPAPKPSNNFVRKEAYIVKNEQNKARDEERVKKLLEDNPIKRMLEEKKAKEAALAAANESSSRSFEKGDRVFHEKFGIGHIDEIKEIGSSKMYVIDFGKQGKKAVDALYANLKKF</sequence>
<dbReference type="Gene3D" id="1.10.486.10">
    <property type="entry name" value="PCRA, domain 4"/>
    <property type="match status" value="1"/>
</dbReference>
<dbReference type="FunFam" id="1.10.10.160:FF:000001">
    <property type="entry name" value="ATP-dependent DNA helicase"/>
    <property type="match status" value="1"/>
</dbReference>
<keyword evidence="8" id="KW-0413">Isomerase</keyword>
<evidence type="ECO:0000256" key="12">
    <source>
        <dbReference type="ARBA" id="ARBA00048988"/>
    </source>
</evidence>
<feature type="domain" description="UvrD-like helicase C-terminal" evidence="17">
    <location>
        <begin position="300"/>
        <end position="571"/>
    </location>
</feature>
<protein>
    <recommendedName>
        <fullName evidence="2">ATP-dependent DNA helicase PcrA</fullName>
        <ecNumber evidence="10">5.6.2.4</ecNumber>
    </recommendedName>
    <alternativeName>
        <fullName evidence="11">DNA 3'-5' helicase PcrA</fullName>
    </alternativeName>
</protein>
<evidence type="ECO:0000313" key="19">
    <source>
        <dbReference type="Proteomes" id="UP000886748"/>
    </source>
</evidence>
<reference evidence="18" key="1">
    <citation type="submission" date="2020-10" db="EMBL/GenBank/DDBJ databases">
        <authorList>
            <person name="Gilroy R."/>
        </authorList>
    </citation>
    <scope>NUCLEOTIDE SEQUENCE</scope>
    <source>
        <strain evidence="18">CHK154-7741</strain>
    </source>
</reference>
<dbReference type="InterPro" id="IPR000212">
    <property type="entry name" value="DNA_helicase_UvrD/REP"/>
</dbReference>
<evidence type="ECO:0000256" key="15">
    <source>
        <dbReference type="SAM" id="MobiDB-lite"/>
    </source>
</evidence>
<name>A0A9D1N121_9CLOT</name>
<dbReference type="Proteomes" id="UP000886748">
    <property type="component" value="Unassembled WGS sequence"/>
</dbReference>
<evidence type="ECO:0000256" key="3">
    <source>
        <dbReference type="ARBA" id="ARBA00022741"/>
    </source>
</evidence>
<dbReference type="GO" id="GO:0033202">
    <property type="term" value="C:DNA helicase complex"/>
    <property type="evidence" value="ECO:0007669"/>
    <property type="project" value="TreeGrafter"/>
</dbReference>
<dbReference type="GO" id="GO:0005829">
    <property type="term" value="C:cytosol"/>
    <property type="evidence" value="ECO:0007669"/>
    <property type="project" value="TreeGrafter"/>
</dbReference>
<evidence type="ECO:0000256" key="7">
    <source>
        <dbReference type="ARBA" id="ARBA00023125"/>
    </source>
</evidence>
<dbReference type="GO" id="GO:0043138">
    <property type="term" value="F:3'-5' DNA helicase activity"/>
    <property type="evidence" value="ECO:0007669"/>
    <property type="project" value="UniProtKB-EC"/>
</dbReference>
<dbReference type="Gene3D" id="1.10.10.160">
    <property type="match status" value="1"/>
</dbReference>
<evidence type="ECO:0000256" key="2">
    <source>
        <dbReference type="ARBA" id="ARBA00014807"/>
    </source>
</evidence>
<accession>A0A9D1N121</accession>
<feature type="domain" description="UvrD-like helicase ATP-binding" evidence="16">
    <location>
        <begin position="6"/>
        <end position="299"/>
    </location>
</feature>
<evidence type="ECO:0000256" key="8">
    <source>
        <dbReference type="ARBA" id="ARBA00023235"/>
    </source>
</evidence>
<evidence type="ECO:0000313" key="18">
    <source>
        <dbReference type="EMBL" id="HIU92794.1"/>
    </source>
</evidence>
<dbReference type="PANTHER" id="PTHR11070:SF2">
    <property type="entry name" value="ATP-DEPENDENT DNA HELICASE SRS2"/>
    <property type="match status" value="1"/>
</dbReference>
<dbReference type="GO" id="GO:0009314">
    <property type="term" value="P:response to radiation"/>
    <property type="evidence" value="ECO:0007669"/>
    <property type="project" value="UniProtKB-ARBA"/>
</dbReference>
<dbReference type="InterPro" id="IPR013986">
    <property type="entry name" value="DExx_box_DNA_helicase_dom_sf"/>
</dbReference>
<dbReference type="InterPro" id="IPR014017">
    <property type="entry name" value="DNA_helicase_UvrD-like_C"/>
</dbReference>
<dbReference type="CDD" id="cd18807">
    <property type="entry name" value="SF1_C_UvrD"/>
    <property type="match status" value="1"/>
</dbReference>
<comment type="similarity">
    <text evidence="1">Belongs to the helicase family. UvrD subfamily.</text>
</comment>
<dbReference type="GO" id="GO:0005524">
    <property type="term" value="F:ATP binding"/>
    <property type="evidence" value="ECO:0007669"/>
    <property type="project" value="UniProtKB-UniRule"/>
</dbReference>
<dbReference type="GO" id="GO:0003677">
    <property type="term" value="F:DNA binding"/>
    <property type="evidence" value="ECO:0007669"/>
    <property type="project" value="UniProtKB-KW"/>
</dbReference>
<dbReference type="SUPFAM" id="SSF52540">
    <property type="entry name" value="P-loop containing nucleoside triphosphate hydrolases"/>
    <property type="match status" value="1"/>
</dbReference>
<evidence type="ECO:0000256" key="5">
    <source>
        <dbReference type="ARBA" id="ARBA00022806"/>
    </source>
</evidence>
<evidence type="ECO:0000256" key="6">
    <source>
        <dbReference type="ARBA" id="ARBA00022840"/>
    </source>
</evidence>
<dbReference type="AlphaFoldDB" id="A0A9D1N121"/>
<keyword evidence="4 13" id="KW-0378">Hydrolase</keyword>
<dbReference type="Gene3D" id="3.40.50.300">
    <property type="entry name" value="P-loop containing nucleotide triphosphate hydrolases"/>
    <property type="match status" value="2"/>
</dbReference>
<evidence type="ECO:0000256" key="13">
    <source>
        <dbReference type="PROSITE-ProRule" id="PRU00560"/>
    </source>
</evidence>
<dbReference type="EMBL" id="DVOD01000050">
    <property type="protein sequence ID" value="HIU92794.1"/>
    <property type="molecule type" value="Genomic_DNA"/>
</dbReference>
<dbReference type="GO" id="GO:0016787">
    <property type="term" value="F:hydrolase activity"/>
    <property type="evidence" value="ECO:0007669"/>
    <property type="project" value="UniProtKB-UniRule"/>
</dbReference>
<feature type="region of interest" description="Disordered" evidence="15">
    <location>
        <begin position="702"/>
        <end position="730"/>
    </location>
</feature>
<evidence type="ECO:0000256" key="9">
    <source>
        <dbReference type="ARBA" id="ARBA00034617"/>
    </source>
</evidence>
<evidence type="ECO:0000259" key="16">
    <source>
        <dbReference type="PROSITE" id="PS51198"/>
    </source>
</evidence>
<evidence type="ECO:0000256" key="4">
    <source>
        <dbReference type="ARBA" id="ARBA00022801"/>
    </source>
</evidence>
<comment type="caution">
    <text evidence="18">The sequence shown here is derived from an EMBL/GenBank/DDBJ whole genome shotgun (WGS) entry which is preliminary data.</text>
</comment>
<evidence type="ECO:0000259" key="17">
    <source>
        <dbReference type="PROSITE" id="PS51217"/>
    </source>
</evidence>
<reference evidence="18" key="2">
    <citation type="journal article" date="2021" name="PeerJ">
        <title>Extensive microbial diversity within the chicken gut microbiome revealed by metagenomics and culture.</title>
        <authorList>
            <person name="Gilroy R."/>
            <person name="Ravi A."/>
            <person name="Getino M."/>
            <person name="Pursley I."/>
            <person name="Horton D.L."/>
            <person name="Alikhan N.F."/>
            <person name="Baker D."/>
            <person name="Gharbi K."/>
            <person name="Hall N."/>
            <person name="Watson M."/>
            <person name="Adriaenssens E.M."/>
            <person name="Foster-Nyarko E."/>
            <person name="Jarju S."/>
            <person name="Secka A."/>
            <person name="Antonio M."/>
            <person name="Oren A."/>
            <person name="Chaudhuri R.R."/>
            <person name="La Ragione R."/>
            <person name="Hildebrand F."/>
            <person name="Pallen M.J."/>
        </authorList>
    </citation>
    <scope>NUCLEOTIDE SEQUENCE</scope>
    <source>
        <strain evidence="18">CHK154-7741</strain>
    </source>
</reference>
<organism evidence="18 19">
    <name type="scientific">Candidatus Limenecus avicola</name>
    <dbReference type="NCBI Taxonomy" id="2840847"/>
    <lineage>
        <taxon>Bacteria</taxon>
        <taxon>Bacillati</taxon>
        <taxon>Bacillota</taxon>
        <taxon>Clostridia</taxon>
        <taxon>Eubacteriales</taxon>
        <taxon>Clostridiaceae</taxon>
        <taxon>Clostridiaceae incertae sedis</taxon>
        <taxon>Candidatus Limenecus</taxon>
    </lineage>
</organism>
<dbReference type="PROSITE" id="PS51198">
    <property type="entry name" value="UVRD_HELICASE_ATP_BIND"/>
    <property type="match status" value="1"/>
</dbReference>
<evidence type="ECO:0000256" key="11">
    <source>
        <dbReference type="ARBA" id="ARBA00034900"/>
    </source>
</evidence>
<keyword evidence="3 13" id="KW-0547">Nucleotide-binding</keyword>
<keyword evidence="6 13" id="KW-0067">ATP-binding</keyword>
<dbReference type="PANTHER" id="PTHR11070">
    <property type="entry name" value="UVRD / RECB / PCRA DNA HELICASE FAMILY MEMBER"/>
    <property type="match status" value="1"/>
</dbReference>
<dbReference type="Pfam" id="PF00580">
    <property type="entry name" value="UvrD-helicase"/>
    <property type="match status" value="1"/>
</dbReference>
<dbReference type="GO" id="GO:0000725">
    <property type="term" value="P:recombinational repair"/>
    <property type="evidence" value="ECO:0007669"/>
    <property type="project" value="TreeGrafter"/>
</dbReference>
<feature type="binding site" evidence="13">
    <location>
        <begin position="27"/>
        <end position="34"/>
    </location>
    <ligand>
        <name>ATP</name>
        <dbReference type="ChEBI" id="CHEBI:30616"/>
    </ligand>
</feature>
<comment type="catalytic activity">
    <reaction evidence="9">
        <text>Couples ATP hydrolysis with the unwinding of duplex DNA by translocating in the 3'-5' direction.</text>
        <dbReference type="EC" id="5.6.2.4"/>
    </reaction>
</comment>
<dbReference type="CDD" id="cd17932">
    <property type="entry name" value="DEXQc_UvrD"/>
    <property type="match status" value="1"/>
</dbReference>
<keyword evidence="5 13" id="KW-0347">Helicase</keyword>
<keyword evidence="14" id="KW-0175">Coiled coil</keyword>
<dbReference type="PROSITE" id="PS51217">
    <property type="entry name" value="UVRD_HELICASE_CTER"/>
    <property type="match status" value="1"/>
</dbReference>
<dbReference type="EC" id="5.6.2.4" evidence="10"/>
<keyword evidence="7" id="KW-0238">DNA-binding</keyword>
<evidence type="ECO:0000256" key="14">
    <source>
        <dbReference type="SAM" id="Coils"/>
    </source>
</evidence>
<dbReference type="InterPro" id="IPR014016">
    <property type="entry name" value="UvrD-like_ATP-bd"/>
</dbReference>
<evidence type="ECO:0000256" key="1">
    <source>
        <dbReference type="ARBA" id="ARBA00009922"/>
    </source>
</evidence>
<comment type="catalytic activity">
    <reaction evidence="12">
        <text>ATP + H2O = ADP + phosphate + H(+)</text>
        <dbReference type="Rhea" id="RHEA:13065"/>
        <dbReference type="ChEBI" id="CHEBI:15377"/>
        <dbReference type="ChEBI" id="CHEBI:15378"/>
        <dbReference type="ChEBI" id="CHEBI:30616"/>
        <dbReference type="ChEBI" id="CHEBI:43474"/>
        <dbReference type="ChEBI" id="CHEBI:456216"/>
        <dbReference type="EC" id="5.6.2.4"/>
    </reaction>
</comment>
<evidence type="ECO:0000256" key="10">
    <source>
        <dbReference type="ARBA" id="ARBA00034808"/>
    </source>
</evidence>
<feature type="coiled-coil region" evidence="14">
    <location>
        <begin position="736"/>
        <end position="779"/>
    </location>
</feature>
<dbReference type="FunFam" id="1.10.486.10:FF:000003">
    <property type="entry name" value="ATP-dependent DNA helicase"/>
    <property type="match status" value="1"/>
</dbReference>